<comment type="caution">
    <text evidence="15">The sequence shown here is derived from an EMBL/GenBank/DDBJ whole genome shotgun (WGS) entry which is preliminary data.</text>
</comment>
<keyword evidence="11 13" id="KW-0472">Membrane</keyword>
<feature type="transmembrane region" description="Helical" evidence="13">
    <location>
        <begin position="101"/>
        <end position="120"/>
    </location>
</feature>
<dbReference type="InterPro" id="IPR052168">
    <property type="entry name" value="Cytochrome_b561_oxidase"/>
</dbReference>
<comment type="cofactor">
    <cofactor evidence="1">
        <name>heme b</name>
        <dbReference type="ChEBI" id="CHEBI:60344"/>
    </cofactor>
</comment>
<dbReference type="InterPro" id="IPR016174">
    <property type="entry name" value="Di-haem_cyt_TM"/>
</dbReference>
<keyword evidence="9 13" id="KW-1133">Transmembrane helix</keyword>
<keyword evidence="10" id="KW-0408">Iron</keyword>
<evidence type="ECO:0000256" key="11">
    <source>
        <dbReference type="ARBA" id="ARBA00023136"/>
    </source>
</evidence>
<dbReference type="PANTHER" id="PTHR30529">
    <property type="entry name" value="CYTOCHROME B561"/>
    <property type="match status" value="1"/>
</dbReference>
<evidence type="ECO:0000256" key="9">
    <source>
        <dbReference type="ARBA" id="ARBA00022989"/>
    </source>
</evidence>
<keyword evidence="4" id="KW-1003">Cell membrane</keyword>
<evidence type="ECO:0000256" key="10">
    <source>
        <dbReference type="ARBA" id="ARBA00023004"/>
    </source>
</evidence>
<evidence type="ECO:0000256" key="7">
    <source>
        <dbReference type="ARBA" id="ARBA00022723"/>
    </source>
</evidence>
<keyword evidence="16" id="KW-1185">Reference proteome</keyword>
<dbReference type="GO" id="GO:0046872">
    <property type="term" value="F:metal ion binding"/>
    <property type="evidence" value="ECO:0007669"/>
    <property type="project" value="UniProtKB-KW"/>
</dbReference>
<keyword evidence="3" id="KW-0813">Transport</keyword>
<keyword evidence="8" id="KW-0249">Electron transport</keyword>
<dbReference type="SUPFAM" id="SSF81342">
    <property type="entry name" value="Transmembrane di-heme cytochromes"/>
    <property type="match status" value="1"/>
</dbReference>
<evidence type="ECO:0000256" key="4">
    <source>
        <dbReference type="ARBA" id="ARBA00022475"/>
    </source>
</evidence>
<dbReference type="Pfam" id="PF01292">
    <property type="entry name" value="Ni_hydr_CYTB"/>
    <property type="match status" value="1"/>
</dbReference>
<evidence type="ECO:0000313" key="16">
    <source>
        <dbReference type="Proteomes" id="UP000518288"/>
    </source>
</evidence>
<dbReference type="AlphaFoldDB" id="A0A7Y9QZQ7"/>
<protein>
    <submittedName>
        <fullName evidence="15">Cytochrome b561</fullName>
    </submittedName>
</protein>
<keyword evidence="6 13" id="KW-0812">Transmembrane</keyword>
<accession>A0A7Y9QZQ7</accession>
<name>A0A7Y9QZQ7_9BURK</name>
<organism evidence="15 16">
    <name type="scientific">Sphaerotilus montanus</name>
    <dbReference type="NCBI Taxonomy" id="522889"/>
    <lineage>
        <taxon>Bacteria</taxon>
        <taxon>Pseudomonadati</taxon>
        <taxon>Pseudomonadota</taxon>
        <taxon>Betaproteobacteria</taxon>
        <taxon>Burkholderiales</taxon>
        <taxon>Sphaerotilaceae</taxon>
        <taxon>Sphaerotilus</taxon>
    </lineage>
</organism>
<proteinExistence type="inferred from homology"/>
<evidence type="ECO:0000259" key="14">
    <source>
        <dbReference type="Pfam" id="PF01292"/>
    </source>
</evidence>
<evidence type="ECO:0000256" key="12">
    <source>
        <dbReference type="ARBA" id="ARBA00037975"/>
    </source>
</evidence>
<reference evidence="15 16" key="1">
    <citation type="submission" date="2020-07" db="EMBL/GenBank/DDBJ databases">
        <title>Genomic Encyclopedia of Archaeal and Bacterial Type Strains, Phase II (KMG-II): from individual species to whole genera.</title>
        <authorList>
            <person name="Goeker M."/>
        </authorList>
    </citation>
    <scope>NUCLEOTIDE SEQUENCE [LARGE SCALE GENOMIC DNA]</scope>
    <source>
        <strain evidence="15 16">DSM 21226</strain>
    </source>
</reference>
<evidence type="ECO:0000256" key="2">
    <source>
        <dbReference type="ARBA" id="ARBA00004651"/>
    </source>
</evidence>
<comment type="subcellular location">
    <subcellularLocation>
        <location evidence="2">Cell membrane</location>
        <topology evidence="2">Multi-pass membrane protein</topology>
    </subcellularLocation>
</comment>
<gene>
    <name evidence="15" type="ORF">BDD16_002605</name>
</gene>
<keyword evidence="7" id="KW-0479">Metal-binding</keyword>
<sequence>MNHLPTLDQPDVYGRFSRLAHWGGALLTLTMLVIGIVAEDVLPKGPERKALWAWHVAIGVFAFVPLAARIGWRLMAMVSGRSPRPLSPAGWTRVAEKVGHGALLAVLALMIVTGPLMVWSDGSPIHVLGWFELPSPMAENKALHYRTGLLHGLGSKLMILLVLVHLVGVARHGTASLRRMAGRHG</sequence>
<evidence type="ECO:0000256" key="1">
    <source>
        <dbReference type="ARBA" id="ARBA00001970"/>
    </source>
</evidence>
<dbReference type="Proteomes" id="UP000518288">
    <property type="component" value="Unassembled WGS sequence"/>
</dbReference>
<dbReference type="EMBL" id="JACCFH010000001">
    <property type="protein sequence ID" value="NYG33619.1"/>
    <property type="molecule type" value="Genomic_DNA"/>
</dbReference>
<feature type="transmembrane region" description="Helical" evidence="13">
    <location>
        <begin position="149"/>
        <end position="170"/>
    </location>
</feature>
<feature type="transmembrane region" description="Helical" evidence="13">
    <location>
        <begin position="19"/>
        <end position="38"/>
    </location>
</feature>
<dbReference type="PANTHER" id="PTHR30529:SF1">
    <property type="entry name" value="CYTOCHROME B561 HOMOLOG 2"/>
    <property type="match status" value="1"/>
</dbReference>
<evidence type="ECO:0000256" key="13">
    <source>
        <dbReference type="SAM" id="Phobius"/>
    </source>
</evidence>
<feature type="domain" description="Cytochrome b561 bacterial/Ni-hydrogenase" evidence="14">
    <location>
        <begin position="12"/>
        <end position="181"/>
    </location>
</feature>
<keyword evidence="5" id="KW-0349">Heme</keyword>
<dbReference type="RefSeq" id="WP_179634362.1">
    <property type="nucleotide sequence ID" value="NZ_JACCFH010000001.1"/>
</dbReference>
<dbReference type="GO" id="GO:0020037">
    <property type="term" value="F:heme binding"/>
    <property type="evidence" value="ECO:0007669"/>
    <property type="project" value="TreeGrafter"/>
</dbReference>
<feature type="transmembrane region" description="Helical" evidence="13">
    <location>
        <begin position="50"/>
        <end position="72"/>
    </location>
</feature>
<dbReference type="Gene3D" id="1.20.950.20">
    <property type="entry name" value="Transmembrane di-heme cytochromes, Chain C"/>
    <property type="match status" value="1"/>
</dbReference>
<evidence type="ECO:0000256" key="5">
    <source>
        <dbReference type="ARBA" id="ARBA00022617"/>
    </source>
</evidence>
<dbReference type="GO" id="GO:0005886">
    <property type="term" value="C:plasma membrane"/>
    <property type="evidence" value="ECO:0007669"/>
    <property type="project" value="UniProtKB-SubCell"/>
</dbReference>
<dbReference type="GO" id="GO:0009055">
    <property type="term" value="F:electron transfer activity"/>
    <property type="evidence" value="ECO:0007669"/>
    <property type="project" value="InterPro"/>
</dbReference>
<evidence type="ECO:0000256" key="6">
    <source>
        <dbReference type="ARBA" id="ARBA00022692"/>
    </source>
</evidence>
<evidence type="ECO:0000313" key="15">
    <source>
        <dbReference type="EMBL" id="NYG33619.1"/>
    </source>
</evidence>
<dbReference type="GO" id="GO:0022904">
    <property type="term" value="P:respiratory electron transport chain"/>
    <property type="evidence" value="ECO:0007669"/>
    <property type="project" value="InterPro"/>
</dbReference>
<comment type="similarity">
    <text evidence="12">Belongs to the cytochrome b561 family.</text>
</comment>
<dbReference type="InterPro" id="IPR011577">
    <property type="entry name" value="Cyt_b561_bac/Ni-Hgenase"/>
</dbReference>
<evidence type="ECO:0000256" key="3">
    <source>
        <dbReference type="ARBA" id="ARBA00022448"/>
    </source>
</evidence>
<evidence type="ECO:0000256" key="8">
    <source>
        <dbReference type="ARBA" id="ARBA00022982"/>
    </source>
</evidence>